<evidence type="ECO:0000256" key="1">
    <source>
        <dbReference type="SAM" id="SignalP"/>
    </source>
</evidence>
<accession>A0A1N7RIV8</accession>
<dbReference type="PROSITE" id="PS51257">
    <property type="entry name" value="PROKAR_LIPOPROTEIN"/>
    <property type="match status" value="1"/>
</dbReference>
<reference evidence="3 4" key="1">
    <citation type="submission" date="2016-12" db="EMBL/GenBank/DDBJ databases">
        <authorList>
            <person name="Song W.-J."/>
            <person name="Kurnit D.M."/>
        </authorList>
    </citation>
    <scope>NUCLEOTIDE SEQUENCE [LARGE SCALE GENOMIC DNA]</scope>
    <source>
        <strain evidence="3 4">STM7296</strain>
    </source>
</reference>
<feature type="chain" id="PRO_5011958600" description="Ysc84 actin-binding domain-containing protein" evidence="1">
    <location>
        <begin position="19"/>
        <end position="195"/>
    </location>
</feature>
<evidence type="ECO:0000313" key="3">
    <source>
        <dbReference type="EMBL" id="SIT35050.1"/>
    </source>
</evidence>
<organism evidence="3 4">
    <name type="scientific">Paraburkholderia ribeironis</name>
    <dbReference type="NCBI Taxonomy" id="1247936"/>
    <lineage>
        <taxon>Bacteria</taxon>
        <taxon>Pseudomonadati</taxon>
        <taxon>Pseudomonadota</taxon>
        <taxon>Betaproteobacteria</taxon>
        <taxon>Burkholderiales</taxon>
        <taxon>Burkholderiaceae</taxon>
        <taxon>Paraburkholderia</taxon>
    </lineage>
</organism>
<feature type="signal peptide" evidence="1">
    <location>
        <begin position="1"/>
        <end position="18"/>
    </location>
</feature>
<proteinExistence type="predicted"/>
<dbReference type="EMBL" id="CYGX02000003">
    <property type="protein sequence ID" value="SIT35050.1"/>
    <property type="molecule type" value="Genomic_DNA"/>
</dbReference>
<name>A0A1N7RIV8_9BURK</name>
<evidence type="ECO:0000259" key="2">
    <source>
        <dbReference type="Pfam" id="PF04366"/>
    </source>
</evidence>
<dbReference type="RefSeq" id="WP_094777636.1">
    <property type="nucleotide sequence ID" value="NZ_CYGX02000003.1"/>
</dbReference>
<evidence type="ECO:0000313" key="4">
    <source>
        <dbReference type="Proteomes" id="UP000187012"/>
    </source>
</evidence>
<dbReference type="AlphaFoldDB" id="A0A1N7RIV8"/>
<feature type="domain" description="Ysc84 actin-binding" evidence="2">
    <location>
        <begin position="107"/>
        <end position="190"/>
    </location>
</feature>
<dbReference type="STRING" id="1247936.BN2475_30062"/>
<sequence length="195" mass="20324">MIQYVRKLTMITLLTTMAACTTQQQSAGSMGQPSAPNSAQQTLDANAHAALAALYAHTPKAKEVGDKAKGILVFPDVVRAGFIAGATHGSGVLLENGKVIGDFATTSVSYGLQAGVQSYGYAMFIMTDAELNKVKAGSDYEVGLAPTVVVADEGAARNLTTTTLQADVYAFIFDQKGLMAGSALRGTKISKITVR</sequence>
<dbReference type="OrthoDB" id="198978at2"/>
<dbReference type="Proteomes" id="UP000187012">
    <property type="component" value="Unassembled WGS sequence"/>
</dbReference>
<gene>
    <name evidence="3" type="ORF">BN2475_30062</name>
</gene>
<dbReference type="Pfam" id="PF04366">
    <property type="entry name" value="Ysc84"/>
    <property type="match status" value="1"/>
</dbReference>
<dbReference type="InterPro" id="IPR007461">
    <property type="entry name" value="Ysc84_actin-binding"/>
</dbReference>
<dbReference type="CDD" id="cd11524">
    <property type="entry name" value="SYLF"/>
    <property type="match status" value="1"/>
</dbReference>
<keyword evidence="4" id="KW-1185">Reference proteome</keyword>
<protein>
    <recommendedName>
        <fullName evidence="2">Ysc84 actin-binding domain-containing protein</fullName>
    </recommendedName>
</protein>
<keyword evidence="1" id="KW-0732">Signal</keyword>